<reference evidence="2 3" key="1">
    <citation type="submission" date="2024-04" db="EMBL/GenBank/DDBJ databases">
        <authorList>
            <consortium name="Genoscope - CEA"/>
            <person name="William W."/>
        </authorList>
    </citation>
    <scope>NUCLEOTIDE SEQUENCE [LARGE SCALE GENOMIC DNA]</scope>
</reference>
<feature type="domain" description="Methyltransferase" evidence="1">
    <location>
        <begin position="5"/>
        <end position="140"/>
    </location>
</feature>
<dbReference type="PANTHER" id="PTHR32026:SF10">
    <property type="entry name" value="METHYLTRANSFERASE-LIKE PROTEIN 24-RELATED"/>
    <property type="match status" value="1"/>
</dbReference>
<dbReference type="InterPro" id="IPR026913">
    <property type="entry name" value="METTL24"/>
</dbReference>
<protein>
    <recommendedName>
        <fullName evidence="1">Methyltransferase domain-containing protein</fullName>
    </recommendedName>
</protein>
<dbReference type="Pfam" id="PF13383">
    <property type="entry name" value="Methyltransf_22"/>
    <property type="match status" value="1"/>
</dbReference>
<dbReference type="PANTHER" id="PTHR32026">
    <property type="entry name" value="METHYLTRANSFERASE-LIKE PROTEIN 24"/>
    <property type="match status" value="1"/>
</dbReference>
<name>A0AAV2HI86_LYMST</name>
<proteinExistence type="predicted"/>
<dbReference type="SUPFAM" id="SSF53335">
    <property type="entry name" value="S-adenosyl-L-methionine-dependent methyltransferases"/>
    <property type="match status" value="1"/>
</dbReference>
<dbReference type="InterPro" id="IPR029063">
    <property type="entry name" value="SAM-dependent_MTases_sf"/>
</dbReference>
<dbReference type="AlphaFoldDB" id="A0AAV2HI86"/>
<sequence length="171" mass="20220">MAQLGCEVYSFDPSMGIADHQRSERVHFFNMGLATLDSDNFMPLMDGYTVNSKKTWKIRTLTSIKKMLGHEKRAIDILKMDVESYEWAIMETLLKNKTLSSVRQLTLEWHIFPNEPMRTEFHNMFGVYMDLKKMGFRQFYMSHWARYHSMYYFNSQADNSLVNTLFQSHSG</sequence>
<evidence type="ECO:0000259" key="1">
    <source>
        <dbReference type="Pfam" id="PF13383"/>
    </source>
</evidence>
<dbReference type="Proteomes" id="UP001497497">
    <property type="component" value="Unassembled WGS sequence"/>
</dbReference>
<organism evidence="2 3">
    <name type="scientific">Lymnaea stagnalis</name>
    <name type="common">Great pond snail</name>
    <name type="synonym">Helix stagnalis</name>
    <dbReference type="NCBI Taxonomy" id="6523"/>
    <lineage>
        <taxon>Eukaryota</taxon>
        <taxon>Metazoa</taxon>
        <taxon>Spiralia</taxon>
        <taxon>Lophotrochozoa</taxon>
        <taxon>Mollusca</taxon>
        <taxon>Gastropoda</taxon>
        <taxon>Heterobranchia</taxon>
        <taxon>Euthyneura</taxon>
        <taxon>Panpulmonata</taxon>
        <taxon>Hygrophila</taxon>
        <taxon>Lymnaeoidea</taxon>
        <taxon>Lymnaeidae</taxon>
        <taxon>Lymnaea</taxon>
    </lineage>
</organism>
<keyword evidence="3" id="KW-1185">Reference proteome</keyword>
<evidence type="ECO:0000313" key="3">
    <source>
        <dbReference type="Proteomes" id="UP001497497"/>
    </source>
</evidence>
<comment type="caution">
    <text evidence="2">The sequence shown here is derived from an EMBL/GenBank/DDBJ whole genome shotgun (WGS) entry which is preliminary data.</text>
</comment>
<accession>A0AAV2HI86</accession>
<dbReference type="InterPro" id="IPR025714">
    <property type="entry name" value="Methyltranfer_dom"/>
</dbReference>
<dbReference type="EMBL" id="CAXITT010000149">
    <property type="protein sequence ID" value="CAL1533688.1"/>
    <property type="molecule type" value="Genomic_DNA"/>
</dbReference>
<gene>
    <name evidence="2" type="ORF">GSLYS_00007648001</name>
</gene>
<evidence type="ECO:0000313" key="2">
    <source>
        <dbReference type="EMBL" id="CAL1533688.1"/>
    </source>
</evidence>